<dbReference type="PROSITE" id="PS50013">
    <property type="entry name" value="CHROMO_2"/>
    <property type="match status" value="1"/>
</dbReference>
<feature type="compositionally biased region" description="Basic and acidic residues" evidence="3">
    <location>
        <begin position="163"/>
        <end position="177"/>
    </location>
</feature>
<evidence type="ECO:0000313" key="6">
    <source>
        <dbReference type="RefSeq" id="XP_017771840.1"/>
    </source>
</evidence>
<dbReference type="PANTHER" id="PTHR46389">
    <property type="entry name" value="POLYCOMB GROUP PROTEIN PC"/>
    <property type="match status" value="1"/>
</dbReference>
<keyword evidence="5" id="KW-1185">Reference proteome</keyword>
<dbReference type="Pfam" id="PF17218">
    <property type="entry name" value="CBX7_C"/>
    <property type="match status" value="1"/>
</dbReference>
<feature type="compositionally biased region" description="Low complexity" evidence="3">
    <location>
        <begin position="275"/>
        <end position="289"/>
    </location>
</feature>
<accession>A0ABM1MB90</accession>
<evidence type="ECO:0000256" key="2">
    <source>
        <dbReference type="ARBA" id="ARBA00023242"/>
    </source>
</evidence>
<dbReference type="InterPro" id="IPR033773">
    <property type="entry name" value="CBX7_C"/>
</dbReference>
<dbReference type="InterPro" id="IPR016197">
    <property type="entry name" value="Chromo-like_dom_sf"/>
</dbReference>
<dbReference type="SMART" id="SM00298">
    <property type="entry name" value="CHROMO"/>
    <property type="match status" value="1"/>
</dbReference>
<evidence type="ECO:0000256" key="1">
    <source>
        <dbReference type="ARBA" id="ARBA00004123"/>
    </source>
</evidence>
<dbReference type="InterPro" id="IPR052458">
    <property type="entry name" value="PcG_PRC1-like_component"/>
</dbReference>
<dbReference type="Pfam" id="PF00385">
    <property type="entry name" value="Chromo"/>
    <property type="match status" value="1"/>
</dbReference>
<dbReference type="SUPFAM" id="SSF54160">
    <property type="entry name" value="Chromo domain-like"/>
    <property type="match status" value="1"/>
</dbReference>
<feature type="compositionally biased region" description="Low complexity" evidence="3">
    <location>
        <begin position="221"/>
        <end position="231"/>
    </location>
</feature>
<dbReference type="Gene3D" id="2.40.50.40">
    <property type="match status" value="1"/>
</dbReference>
<name>A0ABM1MB90_NICVS</name>
<evidence type="ECO:0000259" key="4">
    <source>
        <dbReference type="PROSITE" id="PS50013"/>
    </source>
</evidence>
<evidence type="ECO:0000256" key="3">
    <source>
        <dbReference type="SAM" id="MobiDB-lite"/>
    </source>
</evidence>
<dbReference type="InterPro" id="IPR017984">
    <property type="entry name" value="Chromo_dom_subgr"/>
</dbReference>
<dbReference type="InterPro" id="IPR023779">
    <property type="entry name" value="Chromodomain_CS"/>
</dbReference>
<dbReference type="PROSITE" id="PS00598">
    <property type="entry name" value="CHROMO_1"/>
    <property type="match status" value="1"/>
</dbReference>
<dbReference type="PRINTS" id="PR00504">
    <property type="entry name" value="CHROMODOMAIN"/>
</dbReference>
<dbReference type="InterPro" id="IPR023780">
    <property type="entry name" value="Chromo_domain"/>
</dbReference>
<dbReference type="GeneID" id="108559179"/>
<organism evidence="5 6">
    <name type="scientific">Nicrophorus vespilloides</name>
    <name type="common">Boreal carrion beetle</name>
    <dbReference type="NCBI Taxonomy" id="110193"/>
    <lineage>
        <taxon>Eukaryota</taxon>
        <taxon>Metazoa</taxon>
        <taxon>Ecdysozoa</taxon>
        <taxon>Arthropoda</taxon>
        <taxon>Hexapoda</taxon>
        <taxon>Insecta</taxon>
        <taxon>Pterygota</taxon>
        <taxon>Neoptera</taxon>
        <taxon>Endopterygota</taxon>
        <taxon>Coleoptera</taxon>
        <taxon>Polyphaga</taxon>
        <taxon>Staphyliniformia</taxon>
        <taxon>Silphidae</taxon>
        <taxon>Nicrophorinae</taxon>
        <taxon>Nicrophorus</taxon>
    </lineage>
</organism>
<comment type="subcellular location">
    <subcellularLocation>
        <location evidence="1">Nucleus</location>
    </subcellularLocation>
</comment>
<protein>
    <submittedName>
        <fullName evidence="6">Polycomb group protein Pc</fullName>
    </submittedName>
</protein>
<keyword evidence="2" id="KW-0539">Nucleus</keyword>
<feature type="region of interest" description="Disordered" evidence="3">
    <location>
        <begin position="82"/>
        <end position="311"/>
    </location>
</feature>
<feature type="domain" description="Chromo" evidence="4">
    <location>
        <begin position="8"/>
        <end position="66"/>
    </location>
</feature>
<dbReference type="CDD" id="cd18644">
    <property type="entry name" value="CD_polycomb"/>
    <property type="match status" value="1"/>
</dbReference>
<proteinExistence type="predicted"/>
<evidence type="ECO:0000313" key="5">
    <source>
        <dbReference type="Proteomes" id="UP000695000"/>
    </source>
</evidence>
<dbReference type="RefSeq" id="XP_017771840.1">
    <property type="nucleotide sequence ID" value="XM_017916351.1"/>
</dbReference>
<dbReference type="Proteomes" id="UP000695000">
    <property type="component" value="Unplaced"/>
</dbReference>
<sequence length="402" mass="43620">MELGDHVYAAEKIIKKRIRKGIVEYYVKWKGWSNRHNTWEPEVNILDSRLIDLYERSLHKENTPGKRGPKKNAGKTLDRIQAIGAEEELRNSEEESQDESSSVKSIPKLDAAPIEDDETRASAEEETSPPTLTPATAIDIENTSSSSSEDRPILSRLISEDPVGTKRKAEVLSKESGKIGVTITTSSPTSPSPPPAKVQKTKPLSLPSSARTNGKKEDEASSGIPSASSAAVLTATAPRSADKRPSQIDPALPHTSTLEPASPKPVASRTDDNQSAAAASQAISTAPAPTSTPAPPVLRPQNQQQHQQSHPEAVLNNKHVTVNGHNNNIHKTEAEEVSHPPPVALTSPGSDYWLARNPVADQVFITDVTVNLKTVTIRECKTEKGFFKERDDNHQSKPSDIV</sequence>
<gene>
    <name evidence="6" type="primary">LOC108559179</name>
</gene>
<dbReference type="PANTHER" id="PTHR46389:SF3">
    <property type="entry name" value="POLYCOMB GROUP PROTEIN PC"/>
    <property type="match status" value="1"/>
</dbReference>
<reference evidence="6" key="1">
    <citation type="submission" date="2025-08" db="UniProtKB">
        <authorList>
            <consortium name="RefSeq"/>
        </authorList>
    </citation>
    <scope>IDENTIFICATION</scope>
    <source>
        <tissue evidence="6">Whole Larva</tissue>
    </source>
</reference>
<dbReference type="InterPro" id="IPR000953">
    <property type="entry name" value="Chromo/chromo_shadow_dom"/>
</dbReference>